<dbReference type="InterPro" id="IPR018060">
    <property type="entry name" value="HTH_AraC"/>
</dbReference>
<dbReference type="GO" id="GO:0003700">
    <property type="term" value="F:DNA-binding transcription factor activity"/>
    <property type="evidence" value="ECO:0007669"/>
    <property type="project" value="InterPro"/>
</dbReference>
<feature type="domain" description="HTH araC/xylS-type" evidence="4">
    <location>
        <begin position="156"/>
        <end position="255"/>
    </location>
</feature>
<evidence type="ECO:0000256" key="1">
    <source>
        <dbReference type="ARBA" id="ARBA00023015"/>
    </source>
</evidence>
<dbReference type="OrthoDB" id="9797097at2"/>
<dbReference type="GO" id="GO:0043565">
    <property type="term" value="F:sequence-specific DNA binding"/>
    <property type="evidence" value="ECO:0007669"/>
    <property type="project" value="InterPro"/>
</dbReference>
<evidence type="ECO:0000256" key="2">
    <source>
        <dbReference type="ARBA" id="ARBA00023125"/>
    </source>
</evidence>
<dbReference type="SUPFAM" id="SSF52172">
    <property type="entry name" value="CheY-like"/>
    <property type="match status" value="1"/>
</dbReference>
<organism evidence="5 6">
    <name type="scientific">Dyadobacter luteus</name>
    <dbReference type="NCBI Taxonomy" id="2259619"/>
    <lineage>
        <taxon>Bacteria</taxon>
        <taxon>Pseudomonadati</taxon>
        <taxon>Bacteroidota</taxon>
        <taxon>Cytophagia</taxon>
        <taxon>Cytophagales</taxon>
        <taxon>Spirosomataceae</taxon>
        <taxon>Dyadobacter</taxon>
    </lineage>
</organism>
<evidence type="ECO:0000259" key="4">
    <source>
        <dbReference type="PROSITE" id="PS01124"/>
    </source>
</evidence>
<dbReference type="SUPFAM" id="SSF46689">
    <property type="entry name" value="Homeodomain-like"/>
    <property type="match status" value="1"/>
</dbReference>
<sequence length="260" mass="30043">MKNTFRQNAVPKILWAGNDPGLCDDIRQRMSGFGEIQKCDLQQFLRTIQEIRLDLLIIGNDVTHSQALFTLEELKSESANAHIPVMLLADSTFFELEYLHAGADHFLVCPIRPDILFARIKTILENQRRLKLHFRKQAGLPDEDIVVQDQDKLLLDNATRIVEMNLDNSAFNVQSLVYEMHMSQSVLYRRIKEITGCSVIEFIKTIRLMKAAQLLHQPHARVSEVAYMVGIEDPKNFRTSFQRKYCLSPSQYARMHRLQG</sequence>
<name>A0A3D8Y5B8_9BACT</name>
<dbReference type="Gene3D" id="1.10.10.60">
    <property type="entry name" value="Homeodomain-like"/>
    <property type="match status" value="1"/>
</dbReference>
<keyword evidence="1" id="KW-0805">Transcription regulation</keyword>
<dbReference type="Pfam" id="PF12833">
    <property type="entry name" value="HTH_18"/>
    <property type="match status" value="1"/>
</dbReference>
<dbReference type="RefSeq" id="WP_115833594.1">
    <property type="nucleotide sequence ID" value="NZ_QNUL01000030.1"/>
</dbReference>
<dbReference type="InterPro" id="IPR009057">
    <property type="entry name" value="Homeodomain-like_sf"/>
</dbReference>
<dbReference type="Proteomes" id="UP000256373">
    <property type="component" value="Unassembled WGS sequence"/>
</dbReference>
<keyword evidence="6" id="KW-1185">Reference proteome</keyword>
<dbReference type="PROSITE" id="PS01124">
    <property type="entry name" value="HTH_ARAC_FAMILY_2"/>
    <property type="match status" value="1"/>
</dbReference>
<dbReference type="Gene3D" id="3.40.50.2300">
    <property type="match status" value="1"/>
</dbReference>
<keyword evidence="2" id="KW-0238">DNA-binding</keyword>
<dbReference type="AlphaFoldDB" id="A0A3D8Y5B8"/>
<reference evidence="5 6" key="1">
    <citation type="submission" date="2018-07" db="EMBL/GenBank/DDBJ databases">
        <title>Dyadobacter roseus sp. nov., isolated from rose rhizosphere soil.</title>
        <authorList>
            <person name="Chen L."/>
        </authorList>
    </citation>
    <scope>NUCLEOTIDE SEQUENCE [LARGE SCALE GENOMIC DNA]</scope>
    <source>
        <strain evidence="5 6">RS19</strain>
    </source>
</reference>
<proteinExistence type="predicted"/>
<evidence type="ECO:0000256" key="3">
    <source>
        <dbReference type="ARBA" id="ARBA00023163"/>
    </source>
</evidence>
<dbReference type="SMART" id="SM00342">
    <property type="entry name" value="HTH_ARAC"/>
    <property type="match status" value="1"/>
</dbReference>
<dbReference type="EMBL" id="QNUL01000030">
    <property type="protein sequence ID" value="REA57126.1"/>
    <property type="molecule type" value="Genomic_DNA"/>
</dbReference>
<dbReference type="PANTHER" id="PTHR43280:SF28">
    <property type="entry name" value="HTH-TYPE TRANSCRIPTIONAL ACTIVATOR RHAS"/>
    <property type="match status" value="1"/>
</dbReference>
<accession>A0A3D8Y5B8</accession>
<gene>
    <name evidence="5" type="ORF">DSL64_24500</name>
</gene>
<dbReference type="PANTHER" id="PTHR43280">
    <property type="entry name" value="ARAC-FAMILY TRANSCRIPTIONAL REGULATOR"/>
    <property type="match status" value="1"/>
</dbReference>
<comment type="caution">
    <text evidence="5">The sequence shown here is derived from an EMBL/GenBank/DDBJ whole genome shotgun (WGS) entry which is preliminary data.</text>
</comment>
<dbReference type="InterPro" id="IPR011006">
    <property type="entry name" value="CheY-like_superfamily"/>
</dbReference>
<keyword evidence="3" id="KW-0804">Transcription</keyword>
<protein>
    <recommendedName>
        <fullName evidence="4">HTH araC/xylS-type domain-containing protein</fullName>
    </recommendedName>
</protein>
<evidence type="ECO:0000313" key="6">
    <source>
        <dbReference type="Proteomes" id="UP000256373"/>
    </source>
</evidence>
<evidence type="ECO:0000313" key="5">
    <source>
        <dbReference type="EMBL" id="REA57126.1"/>
    </source>
</evidence>